<dbReference type="AlphaFoldDB" id="A0A4P6PXD8"/>
<feature type="compositionally biased region" description="Low complexity" evidence="1">
    <location>
        <begin position="31"/>
        <end position="40"/>
    </location>
</feature>
<dbReference type="EMBL" id="CP036455">
    <property type="protein sequence ID" value="QBI52350.1"/>
    <property type="molecule type" value="Genomic_DNA"/>
</dbReference>
<sequence>MGRVGSAGRPCGLPGGGWTCRKSGGDGDSGAGPAVDGPGARRWRLQRGGSGPLGGPVVCRAAGGLAGKAAATVTAGPGLRSTGRVLAGGDCSGAGRVRWAALLICRAAGGLAGKAAATVAAGPGLRSTGRVLAGGGCSGAGRVRCAALWSAGRRVVLPEKRRRRWQRGRACGRRVGCSPVAVAAGRVGSAGRPCGLPGGGSPDGERRAPRTARGPARDRRAGCSPVAAASGGRPPGGGYSSQHLRAEPVLHSPPEPASLQTDAARLGPSIANLWSQESAFRGHKFAIDAG</sequence>
<evidence type="ECO:0000256" key="1">
    <source>
        <dbReference type="SAM" id="MobiDB-lite"/>
    </source>
</evidence>
<keyword evidence="3" id="KW-1185">Reference proteome</keyword>
<dbReference type="KEGG" id="strr:EKD16_02670"/>
<reference evidence="2 3" key="1">
    <citation type="submission" date="2019-02" db="EMBL/GenBank/DDBJ databases">
        <authorList>
            <person name="Khodamoradi S."/>
            <person name="Hahnke R.L."/>
            <person name="Kaempfer P."/>
            <person name="Schumann P."/>
            <person name="Rohde M."/>
            <person name="Steinert M."/>
            <person name="Luzhetskyy A."/>
            <person name="Wink J."/>
            <person name="Ruckert C."/>
        </authorList>
    </citation>
    <scope>NUCLEOTIDE SEQUENCE [LARGE SCALE GENOMIC DNA]</scope>
    <source>
        <strain evidence="2 3">M2</strain>
    </source>
</reference>
<accession>A0A4P6PXD8</accession>
<gene>
    <name evidence="2" type="ORF">EKD16_02670</name>
</gene>
<proteinExistence type="predicted"/>
<feature type="compositionally biased region" description="Low complexity" evidence="1">
    <location>
        <begin position="222"/>
        <end position="232"/>
    </location>
</feature>
<evidence type="ECO:0000313" key="3">
    <source>
        <dbReference type="Proteomes" id="UP000292235"/>
    </source>
</evidence>
<feature type="region of interest" description="Disordered" evidence="1">
    <location>
        <begin position="191"/>
        <end position="243"/>
    </location>
</feature>
<name>A0A4P6PXD8_9ACTN</name>
<organism evidence="2 3">
    <name type="scientific">Streptomonospora litoralis</name>
    <dbReference type="NCBI Taxonomy" id="2498135"/>
    <lineage>
        <taxon>Bacteria</taxon>
        <taxon>Bacillati</taxon>
        <taxon>Actinomycetota</taxon>
        <taxon>Actinomycetes</taxon>
        <taxon>Streptosporangiales</taxon>
        <taxon>Nocardiopsidaceae</taxon>
        <taxon>Streptomonospora</taxon>
    </lineage>
</organism>
<evidence type="ECO:0000313" key="2">
    <source>
        <dbReference type="EMBL" id="QBI52350.1"/>
    </source>
</evidence>
<protein>
    <submittedName>
        <fullName evidence="2">Uncharacterized protein</fullName>
    </submittedName>
</protein>
<dbReference type="Proteomes" id="UP000292235">
    <property type="component" value="Chromosome"/>
</dbReference>
<feature type="region of interest" description="Disordered" evidence="1">
    <location>
        <begin position="22"/>
        <end position="41"/>
    </location>
</feature>